<evidence type="ECO:0000256" key="3">
    <source>
        <dbReference type="ARBA" id="ARBA00022801"/>
    </source>
</evidence>
<keyword evidence="5 6" id="KW-0482">Metalloprotease</keyword>
<dbReference type="PROSITE" id="PS51864">
    <property type="entry name" value="ASTACIN"/>
    <property type="match status" value="1"/>
</dbReference>
<evidence type="ECO:0000259" key="8">
    <source>
        <dbReference type="PROSITE" id="PS51864"/>
    </source>
</evidence>
<dbReference type="AlphaFoldDB" id="A0A8B7PPI6"/>
<dbReference type="InterPro" id="IPR034035">
    <property type="entry name" value="Astacin-like_dom"/>
</dbReference>
<dbReference type="Gene3D" id="3.40.390.10">
    <property type="entry name" value="Collagenase (Catalytic Domain)"/>
    <property type="match status" value="1"/>
</dbReference>
<comment type="caution">
    <text evidence="6">Lacks conserved residue(s) required for the propagation of feature annotation.</text>
</comment>
<evidence type="ECO:0000256" key="1">
    <source>
        <dbReference type="ARBA" id="ARBA00022670"/>
    </source>
</evidence>
<dbReference type="PRINTS" id="PR00480">
    <property type="entry name" value="ASTACIN"/>
</dbReference>
<keyword evidence="9" id="KW-1185">Reference proteome</keyword>
<sequence length="308" mass="33605">MARGKAHPALLALCFCCVATAVTAAPMGGIPRADGSVLVGDILYSAAQWQSLLARNLNSKERLWPKNNGVVKIPYKISNPDLNVTLLKLGFSAWESETCVQFPKASGKDKEYLDISIGDGCYSLVGYIKNDVTTVSISGEACDLKGVTHELGHSMGLEHEQSRSDRDDHITVIWDNIMPGDEIQFVKENTINFGVPYDYSSLMQYQAGAGAKDGMRAMLTKDARFQEIIGNTEGISHMNLLLVNTMYNCIGDWLAACSKKSEPCKNFGYTKKDCSCACPLGTSGKNCENLDMSYNDALVKKIAPIYSI</sequence>
<evidence type="ECO:0000313" key="9">
    <source>
        <dbReference type="Proteomes" id="UP000694843"/>
    </source>
</evidence>
<dbReference type="EC" id="3.4.24.-" evidence="7"/>
<gene>
    <name evidence="10" type="primary">LOC108683134</name>
</gene>
<dbReference type="SUPFAM" id="SSF55486">
    <property type="entry name" value="Metalloproteases ('zincins'), catalytic domain"/>
    <property type="match status" value="1"/>
</dbReference>
<feature type="chain" id="PRO_5034901196" description="Metalloendopeptidase" evidence="7">
    <location>
        <begin position="25"/>
        <end position="308"/>
    </location>
</feature>
<feature type="binding site" evidence="6">
    <location>
        <position position="149"/>
    </location>
    <ligand>
        <name>Zn(2+)</name>
        <dbReference type="ChEBI" id="CHEBI:29105"/>
        <note>catalytic</note>
    </ligand>
</feature>
<dbReference type="InterPro" id="IPR006026">
    <property type="entry name" value="Peptidase_Metallo"/>
</dbReference>
<dbReference type="Proteomes" id="UP000694843">
    <property type="component" value="Unplaced"/>
</dbReference>
<feature type="binding site" evidence="6">
    <location>
        <position position="159"/>
    </location>
    <ligand>
        <name>Zn(2+)</name>
        <dbReference type="ChEBI" id="CHEBI:29105"/>
        <note>catalytic</note>
    </ligand>
</feature>
<dbReference type="PANTHER" id="PTHR10127">
    <property type="entry name" value="DISCOIDIN, CUB, EGF, LAMININ , AND ZINC METALLOPROTEASE DOMAIN CONTAINING"/>
    <property type="match status" value="1"/>
</dbReference>
<feature type="binding site" evidence="6">
    <location>
        <position position="153"/>
    </location>
    <ligand>
        <name>Zn(2+)</name>
        <dbReference type="ChEBI" id="CHEBI:29105"/>
        <note>catalytic</note>
    </ligand>
</feature>
<keyword evidence="4 6" id="KW-0862">Zinc</keyword>
<accession>A0A8B7PPI6</accession>
<name>A0A8B7PPI6_HYAAZ</name>
<dbReference type="GeneID" id="108683134"/>
<feature type="active site" evidence="6">
    <location>
        <position position="150"/>
    </location>
</feature>
<evidence type="ECO:0000256" key="7">
    <source>
        <dbReference type="RuleBase" id="RU361183"/>
    </source>
</evidence>
<keyword evidence="3 6" id="KW-0378">Hydrolase</keyword>
<dbReference type="KEGG" id="hazt:108683134"/>
<evidence type="ECO:0000313" key="10">
    <source>
        <dbReference type="RefSeq" id="XP_018027910.1"/>
    </source>
</evidence>
<dbReference type="GO" id="GO:0006508">
    <property type="term" value="P:proteolysis"/>
    <property type="evidence" value="ECO:0007669"/>
    <property type="project" value="UniProtKB-KW"/>
</dbReference>
<dbReference type="OMA" id="WQNLIRT"/>
<evidence type="ECO:0000256" key="6">
    <source>
        <dbReference type="PROSITE-ProRule" id="PRU01211"/>
    </source>
</evidence>
<evidence type="ECO:0000256" key="2">
    <source>
        <dbReference type="ARBA" id="ARBA00022723"/>
    </source>
</evidence>
<reference evidence="10" key="1">
    <citation type="submission" date="2025-08" db="UniProtKB">
        <authorList>
            <consortium name="RefSeq"/>
        </authorList>
    </citation>
    <scope>IDENTIFICATION</scope>
    <source>
        <tissue evidence="10">Whole organism</tissue>
    </source>
</reference>
<feature type="signal peptide" evidence="7">
    <location>
        <begin position="1"/>
        <end position="24"/>
    </location>
</feature>
<dbReference type="InterPro" id="IPR001506">
    <property type="entry name" value="Peptidase_M12A"/>
</dbReference>
<dbReference type="CDD" id="cd04280">
    <property type="entry name" value="ZnMc_astacin_like"/>
    <property type="match status" value="1"/>
</dbReference>
<keyword evidence="1 6" id="KW-0645">Protease</keyword>
<dbReference type="Pfam" id="PF01400">
    <property type="entry name" value="Astacin"/>
    <property type="match status" value="1"/>
</dbReference>
<dbReference type="SMART" id="SM00235">
    <property type="entry name" value="ZnMc"/>
    <property type="match status" value="1"/>
</dbReference>
<evidence type="ECO:0000256" key="5">
    <source>
        <dbReference type="ARBA" id="ARBA00023049"/>
    </source>
</evidence>
<protein>
    <recommendedName>
        <fullName evidence="7">Metalloendopeptidase</fullName>
        <ecNumber evidence="7">3.4.24.-</ecNumber>
    </recommendedName>
</protein>
<dbReference type="GO" id="GO:0004222">
    <property type="term" value="F:metalloendopeptidase activity"/>
    <property type="evidence" value="ECO:0007669"/>
    <property type="project" value="UniProtKB-UniRule"/>
</dbReference>
<feature type="domain" description="Peptidase M12A" evidence="8">
    <location>
        <begin position="55"/>
        <end position="250"/>
    </location>
</feature>
<comment type="cofactor">
    <cofactor evidence="6 7">
        <name>Zn(2+)</name>
        <dbReference type="ChEBI" id="CHEBI:29105"/>
    </cofactor>
    <text evidence="6 7">Binds 1 zinc ion per subunit.</text>
</comment>
<evidence type="ECO:0000256" key="4">
    <source>
        <dbReference type="ARBA" id="ARBA00022833"/>
    </source>
</evidence>
<organism evidence="9 10">
    <name type="scientific">Hyalella azteca</name>
    <name type="common">Amphipod</name>
    <dbReference type="NCBI Taxonomy" id="294128"/>
    <lineage>
        <taxon>Eukaryota</taxon>
        <taxon>Metazoa</taxon>
        <taxon>Ecdysozoa</taxon>
        <taxon>Arthropoda</taxon>
        <taxon>Crustacea</taxon>
        <taxon>Multicrustacea</taxon>
        <taxon>Malacostraca</taxon>
        <taxon>Eumalacostraca</taxon>
        <taxon>Peracarida</taxon>
        <taxon>Amphipoda</taxon>
        <taxon>Senticaudata</taxon>
        <taxon>Talitrida</taxon>
        <taxon>Talitroidea</taxon>
        <taxon>Hyalellidae</taxon>
        <taxon>Hyalella</taxon>
    </lineage>
</organism>
<dbReference type="GO" id="GO:0008270">
    <property type="term" value="F:zinc ion binding"/>
    <property type="evidence" value="ECO:0007669"/>
    <property type="project" value="UniProtKB-UniRule"/>
</dbReference>
<keyword evidence="7" id="KW-0732">Signal</keyword>
<dbReference type="InterPro" id="IPR024079">
    <property type="entry name" value="MetalloPept_cat_dom_sf"/>
</dbReference>
<keyword evidence="2 6" id="KW-0479">Metal-binding</keyword>
<proteinExistence type="predicted"/>
<dbReference type="RefSeq" id="XP_018027910.1">
    <property type="nucleotide sequence ID" value="XM_018172421.1"/>
</dbReference>
<dbReference type="OrthoDB" id="291007at2759"/>
<dbReference type="PANTHER" id="PTHR10127:SF780">
    <property type="entry name" value="METALLOENDOPEPTIDASE"/>
    <property type="match status" value="1"/>
</dbReference>